<proteinExistence type="predicted"/>
<sequence>MKHNNLESRKHKGKRQPDSALHEPQRHDFPRTSGSNKEGQCCPFHPRSASHAGACVWKTIHEENGSDDVKNWKDKDFIPFPCIFLNLYSYLCTNKLENNIPVGQPDGNDKKSDDTDETV</sequence>
<feature type="compositionally biased region" description="Basic and acidic residues" evidence="1">
    <location>
        <begin position="15"/>
        <end position="30"/>
    </location>
</feature>
<organism evidence="2 3">
    <name type="scientific">Prevotella brunnea</name>
    <dbReference type="NCBI Taxonomy" id="2508867"/>
    <lineage>
        <taxon>Bacteria</taxon>
        <taxon>Pseudomonadati</taxon>
        <taxon>Bacteroidota</taxon>
        <taxon>Bacteroidia</taxon>
        <taxon>Bacteroidales</taxon>
        <taxon>Prevotellaceae</taxon>
        <taxon>Prevotella</taxon>
    </lineage>
</organism>
<name>A0A5C8GGE0_9BACT</name>
<evidence type="ECO:0000313" key="3">
    <source>
        <dbReference type="Proteomes" id="UP000321612"/>
    </source>
</evidence>
<protein>
    <submittedName>
        <fullName evidence="2">Uncharacterized protein</fullName>
    </submittedName>
</protein>
<dbReference type="RefSeq" id="WP_147785671.1">
    <property type="nucleotide sequence ID" value="NZ_SDIK01000056.1"/>
</dbReference>
<gene>
    <name evidence="2" type="ORF">ETF27_07830</name>
</gene>
<keyword evidence="3" id="KW-1185">Reference proteome</keyword>
<evidence type="ECO:0000256" key="1">
    <source>
        <dbReference type="SAM" id="MobiDB-lite"/>
    </source>
</evidence>
<dbReference type="EMBL" id="SDIK01000056">
    <property type="protein sequence ID" value="TXJ60876.1"/>
    <property type="molecule type" value="Genomic_DNA"/>
</dbReference>
<dbReference type="AlphaFoldDB" id="A0A5C8GGE0"/>
<dbReference type="Proteomes" id="UP000321612">
    <property type="component" value="Unassembled WGS sequence"/>
</dbReference>
<feature type="region of interest" description="Disordered" evidence="1">
    <location>
        <begin position="98"/>
        <end position="119"/>
    </location>
</feature>
<accession>A0A5C8GGE0</accession>
<reference evidence="3" key="1">
    <citation type="submission" date="2019-05" db="EMBL/GenBank/DDBJ databases">
        <title>Prevotella brunnea sp. nov., isolated from a wound of a patient.</title>
        <authorList>
            <person name="Buhl M."/>
        </authorList>
    </citation>
    <scope>NUCLEOTIDE SEQUENCE [LARGE SCALE GENOMIC DNA]</scope>
    <source>
        <strain evidence="3">A2672</strain>
    </source>
</reference>
<feature type="region of interest" description="Disordered" evidence="1">
    <location>
        <begin position="1"/>
        <end position="42"/>
    </location>
</feature>
<evidence type="ECO:0000313" key="2">
    <source>
        <dbReference type="EMBL" id="TXJ60876.1"/>
    </source>
</evidence>
<comment type="caution">
    <text evidence="2">The sequence shown here is derived from an EMBL/GenBank/DDBJ whole genome shotgun (WGS) entry which is preliminary data.</text>
</comment>